<reference evidence="2 3" key="1">
    <citation type="submission" date="2018-02" db="EMBL/GenBank/DDBJ databases">
        <title>The genomes of Aspergillus section Nigri reveals drivers in fungal speciation.</title>
        <authorList>
            <consortium name="DOE Joint Genome Institute"/>
            <person name="Vesth T.C."/>
            <person name="Nybo J."/>
            <person name="Theobald S."/>
            <person name="Brandl J."/>
            <person name="Frisvad J.C."/>
            <person name="Nielsen K.F."/>
            <person name="Lyhne E.K."/>
            <person name="Kogle M.E."/>
            <person name="Kuo A."/>
            <person name="Riley R."/>
            <person name="Clum A."/>
            <person name="Nolan M."/>
            <person name="Lipzen A."/>
            <person name="Salamov A."/>
            <person name="Henrissat B."/>
            <person name="Wiebenga A."/>
            <person name="De vries R.P."/>
            <person name="Grigoriev I.V."/>
            <person name="Mortensen U.H."/>
            <person name="Andersen M.R."/>
            <person name="Baker S.E."/>
        </authorList>
    </citation>
    <scope>NUCLEOTIDE SEQUENCE [LARGE SCALE GENOMIC DNA]</scope>
    <source>
        <strain evidence="2 3">CBS 101889</strain>
    </source>
</reference>
<protein>
    <recommendedName>
        <fullName evidence="4">Cyanovirin-N domain-containing protein</fullName>
    </recommendedName>
</protein>
<dbReference type="AlphaFoldDB" id="A0A395HM17"/>
<gene>
    <name evidence="2" type="ORF">BO97DRAFT_428364</name>
</gene>
<dbReference type="OrthoDB" id="4452886at2759"/>
<dbReference type="Proteomes" id="UP000248961">
    <property type="component" value="Unassembled WGS sequence"/>
</dbReference>
<dbReference type="RefSeq" id="XP_025547693.1">
    <property type="nucleotide sequence ID" value="XM_025697288.1"/>
</dbReference>
<dbReference type="VEuPathDB" id="FungiDB:BO97DRAFT_428364"/>
<evidence type="ECO:0008006" key="4">
    <source>
        <dbReference type="Google" id="ProtNLM"/>
    </source>
</evidence>
<feature type="chain" id="PRO_5017259654" description="Cyanovirin-N domain-containing protein" evidence="1">
    <location>
        <begin position="21"/>
        <end position="156"/>
    </location>
</feature>
<accession>A0A395HM17</accession>
<sequence>MHLITTLPILPLTAPPSTLAEPTLPDLTLGAITGCGSNKYAPNWFAWFNNQPVCRGQDLGPITVAPNSGAIHGLCDFHVSLGNFTNVQFTGCAAAPTWEGDAGPPTGVAVDGRTVLVCEAVSEAEAQERVKCPSPCGSGFPDVEVGKRVRCVRRRA</sequence>
<evidence type="ECO:0000313" key="3">
    <source>
        <dbReference type="Proteomes" id="UP000248961"/>
    </source>
</evidence>
<organism evidence="2 3">
    <name type="scientific">Aspergillus homomorphus (strain CBS 101889)</name>
    <dbReference type="NCBI Taxonomy" id="1450537"/>
    <lineage>
        <taxon>Eukaryota</taxon>
        <taxon>Fungi</taxon>
        <taxon>Dikarya</taxon>
        <taxon>Ascomycota</taxon>
        <taxon>Pezizomycotina</taxon>
        <taxon>Eurotiomycetes</taxon>
        <taxon>Eurotiomycetidae</taxon>
        <taxon>Eurotiales</taxon>
        <taxon>Aspergillaceae</taxon>
        <taxon>Aspergillus</taxon>
        <taxon>Aspergillus subgen. Circumdati</taxon>
    </lineage>
</organism>
<feature type="signal peptide" evidence="1">
    <location>
        <begin position="1"/>
        <end position="20"/>
    </location>
</feature>
<name>A0A395HM17_ASPHC</name>
<dbReference type="EMBL" id="KZ824313">
    <property type="protein sequence ID" value="RAL08539.1"/>
    <property type="molecule type" value="Genomic_DNA"/>
</dbReference>
<evidence type="ECO:0000313" key="2">
    <source>
        <dbReference type="EMBL" id="RAL08539.1"/>
    </source>
</evidence>
<keyword evidence="3" id="KW-1185">Reference proteome</keyword>
<dbReference type="GeneID" id="37201577"/>
<proteinExistence type="predicted"/>
<evidence type="ECO:0000256" key="1">
    <source>
        <dbReference type="SAM" id="SignalP"/>
    </source>
</evidence>
<keyword evidence="1" id="KW-0732">Signal</keyword>